<feature type="compositionally biased region" description="Polar residues" evidence="1">
    <location>
        <begin position="261"/>
        <end position="279"/>
    </location>
</feature>
<feature type="region of interest" description="Disordered" evidence="1">
    <location>
        <begin position="149"/>
        <end position="383"/>
    </location>
</feature>
<reference evidence="3 4" key="1">
    <citation type="submission" date="2019-08" db="EMBL/GenBank/DDBJ databases">
        <title>A chromosome-level genome assembly, high-density linkage maps, and genome scans reveal the genomic architecture of hybrid incompatibilities underlying speciation via character displacement in darters (Percidae: Etheostominae).</title>
        <authorList>
            <person name="Moran R.L."/>
            <person name="Catchen J.M."/>
            <person name="Fuller R.C."/>
        </authorList>
    </citation>
    <scope>NUCLEOTIDE SEQUENCE [LARGE SCALE GENOMIC DNA]</scope>
    <source>
        <strain evidence="3">EspeVRDwgs_2016</strain>
        <tissue evidence="3">Muscle</tissue>
    </source>
</reference>
<dbReference type="EMBL" id="VOFY01000015">
    <property type="protein sequence ID" value="KAA8585608.1"/>
    <property type="molecule type" value="Genomic_DNA"/>
</dbReference>
<comment type="caution">
    <text evidence="3">The sequence shown here is derived from an EMBL/GenBank/DDBJ whole genome shotgun (WGS) entry which is preliminary data.</text>
</comment>
<keyword evidence="4" id="KW-1185">Reference proteome</keyword>
<feature type="compositionally biased region" description="Low complexity" evidence="1">
    <location>
        <begin position="298"/>
        <end position="355"/>
    </location>
</feature>
<accession>A0A5J5CT77</accession>
<feature type="compositionally biased region" description="Low complexity" evidence="1">
    <location>
        <begin position="207"/>
        <end position="227"/>
    </location>
</feature>
<feature type="compositionally biased region" description="Polar residues" evidence="1">
    <location>
        <begin position="228"/>
        <end position="248"/>
    </location>
</feature>
<proteinExistence type="predicted"/>
<organism evidence="3 4">
    <name type="scientific">Etheostoma spectabile</name>
    <name type="common">orangethroat darter</name>
    <dbReference type="NCBI Taxonomy" id="54343"/>
    <lineage>
        <taxon>Eukaryota</taxon>
        <taxon>Metazoa</taxon>
        <taxon>Chordata</taxon>
        <taxon>Craniata</taxon>
        <taxon>Vertebrata</taxon>
        <taxon>Euteleostomi</taxon>
        <taxon>Actinopterygii</taxon>
        <taxon>Neopterygii</taxon>
        <taxon>Teleostei</taxon>
        <taxon>Neoteleostei</taxon>
        <taxon>Acanthomorphata</taxon>
        <taxon>Eupercaria</taxon>
        <taxon>Perciformes</taxon>
        <taxon>Percoidei</taxon>
        <taxon>Percidae</taxon>
        <taxon>Etheostomatinae</taxon>
        <taxon>Etheostoma</taxon>
    </lineage>
</organism>
<name>A0A5J5CT77_9PERO</name>
<keyword evidence="2" id="KW-0732">Signal</keyword>
<dbReference type="Proteomes" id="UP000327493">
    <property type="component" value="Chromosome 15"/>
</dbReference>
<feature type="signal peptide" evidence="2">
    <location>
        <begin position="1"/>
        <end position="16"/>
    </location>
</feature>
<protein>
    <submittedName>
        <fullName evidence="3">Uncharacterized protein</fullName>
    </submittedName>
</protein>
<dbReference type="AlphaFoldDB" id="A0A5J5CT77"/>
<feature type="compositionally biased region" description="Basic and acidic residues" evidence="1">
    <location>
        <begin position="196"/>
        <end position="206"/>
    </location>
</feature>
<evidence type="ECO:0000313" key="3">
    <source>
        <dbReference type="EMBL" id="KAA8585608.1"/>
    </source>
</evidence>
<evidence type="ECO:0000256" key="2">
    <source>
        <dbReference type="SAM" id="SignalP"/>
    </source>
</evidence>
<gene>
    <name evidence="3" type="ORF">FQN60_004302</name>
</gene>
<sequence>MLRGPSLFLWAGLCVASEFISPLGLLHSRLLALFVNFDNPVSCYSPPAHSPPLPPSASPKLYYPRKLVFHTSDSDAILYQEKSQPVAATLAKPDPAVSTTPVDLWPSCEIEVSPAVQRRTTTTRGEMKPDGVTTAALGPMETLESDLVNEAAPGGGQEPNQAASPAEEGMPQQPVGEPGQLESQPEQTKETPAPKPRNEPSGDSKAKTTNKATAKTKAGPASPTKTTSRPNTAQSRLSNGTSKPQTNGVAKKTAPPAASVKKSTPTPALSKKPTTTVPATKSKVGEKKATGASPATNGAKSMTGTTAAKKTANGVKTSASSTAAAAKKAPAPKTASATPTKPSSAASPKPAVSKTTRFKEDPESNAVEERGTMIPHTQAGRAG</sequence>
<feature type="chain" id="PRO_5023825383" evidence="2">
    <location>
        <begin position="17"/>
        <end position="383"/>
    </location>
</feature>
<evidence type="ECO:0000313" key="4">
    <source>
        <dbReference type="Proteomes" id="UP000327493"/>
    </source>
</evidence>
<feature type="compositionally biased region" description="Basic and acidic residues" evidence="1">
    <location>
        <begin position="357"/>
        <end position="371"/>
    </location>
</feature>
<evidence type="ECO:0000256" key="1">
    <source>
        <dbReference type="SAM" id="MobiDB-lite"/>
    </source>
</evidence>
<feature type="region of interest" description="Disordered" evidence="1">
    <location>
        <begin position="113"/>
        <end position="134"/>
    </location>
</feature>